<dbReference type="Proteomes" id="UP000001396">
    <property type="component" value="Unassembled WGS sequence"/>
</dbReference>
<proteinExistence type="predicted"/>
<organism evidence="1 2">
    <name type="scientific">Heterostelium pallidum (strain ATCC 26659 / Pp 5 / PN500)</name>
    <name type="common">Cellular slime mold</name>
    <name type="synonym">Polysphondylium pallidum</name>
    <dbReference type="NCBI Taxonomy" id="670386"/>
    <lineage>
        <taxon>Eukaryota</taxon>
        <taxon>Amoebozoa</taxon>
        <taxon>Evosea</taxon>
        <taxon>Eumycetozoa</taxon>
        <taxon>Dictyostelia</taxon>
        <taxon>Acytosteliales</taxon>
        <taxon>Acytosteliaceae</taxon>
        <taxon>Heterostelium</taxon>
    </lineage>
</organism>
<accession>D3BE99</accession>
<name>D3BE99_HETP5</name>
<dbReference type="EMBL" id="ADBJ01000031">
    <property type="protein sequence ID" value="EFA80230.1"/>
    <property type="molecule type" value="Genomic_DNA"/>
</dbReference>
<reference evidence="1 2" key="1">
    <citation type="journal article" date="2011" name="Genome Res.">
        <title>Phylogeny-wide analysis of social amoeba genomes highlights ancient origins for complex intercellular communication.</title>
        <authorList>
            <person name="Heidel A.J."/>
            <person name="Lawal H.M."/>
            <person name="Felder M."/>
            <person name="Schilde C."/>
            <person name="Helps N.R."/>
            <person name="Tunggal B."/>
            <person name="Rivero F."/>
            <person name="John U."/>
            <person name="Schleicher M."/>
            <person name="Eichinger L."/>
            <person name="Platzer M."/>
            <person name="Noegel A.A."/>
            <person name="Schaap P."/>
            <person name="Gloeckner G."/>
        </authorList>
    </citation>
    <scope>NUCLEOTIDE SEQUENCE [LARGE SCALE GENOMIC DNA]</scope>
    <source>
        <strain evidence="2">ATCC 26659 / Pp 5 / PN500</strain>
    </source>
</reference>
<keyword evidence="2" id="KW-1185">Reference proteome</keyword>
<comment type="caution">
    <text evidence="1">The sequence shown here is derived from an EMBL/GenBank/DDBJ whole genome shotgun (WGS) entry which is preliminary data.</text>
</comment>
<gene>
    <name evidence="1" type="ORF">PPL_07055</name>
</gene>
<dbReference type="RefSeq" id="XP_020432350.1">
    <property type="nucleotide sequence ID" value="XM_020577902.1"/>
</dbReference>
<evidence type="ECO:0000313" key="2">
    <source>
        <dbReference type="Proteomes" id="UP000001396"/>
    </source>
</evidence>
<evidence type="ECO:0000313" key="1">
    <source>
        <dbReference type="EMBL" id="EFA80230.1"/>
    </source>
</evidence>
<protein>
    <submittedName>
        <fullName evidence="1">Uncharacterized protein</fullName>
    </submittedName>
</protein>
<dbReference type="AlphaFoldDB" id="D3BE99"/>
<sequence length="140" mass="16530">MSMNFIRLTKDEIYHNKMVTKGLRVEMYQTFDVSRFTLDQIRRGKPIDVYTNTPLAKNHSKKIRDHIHYTDFTSICFNSYIDNNQKTNSVRFNNKTFKARSAIEVFDIIANMVKSSVRPKKDKVDQKINKQIIICDMDKS</sequence>
<dbReference type="GeneID" id="31362536"/>
<dbReference type="InParanoid" id="D3BE99"/>